<keyword evidence="4" id="KW-0732">Signal</keyword>
<evidence type="ECO:0000256" key="5">
    <source>
        <dbReference type="ARBA" id="ARBA00023157"/>
    </source>
</evidence>
<evidence type="ECO:0000313" key="8">
    <source>
        <dbReference type="EMBL" id="KAJ1141677.1"/>
    </source>
</evidence>
<comment type="subcellular location">
    <subcellularLocation>
        <location evidence="1">Secreted</location>
    </subcellularLocation>
</comment>
<evidence type="ECO:0000256" key="2">
    <source>
        <dbReference type="ARBA" id="ARBA00008326"/>
    </source>
</evidence>
<protein>
    <recommendedName>
        <fullName evidence="10">Fibroblast growth factor-binding protein 3</fullName>
    </recommendedName>
</protein>
<evidence type="ECO:0000256" key="3">
    <source>
        <dbReference type="ARBA" id="ARBA00022525"/>
    </source>
</evidence>
<evidence type="ECO:0000313" key="9">
    <source>
        <dbReference type="Proteomes" id="UP001066276"/>
    </source>
</evidence>
<dbReference type="Proteomes" id="UP001066276">
    <property type="component" value="Chromosome 6"/>
</dbReference>
<feature type="compositionally biased region" description="Polar residues" evidence="7">
    <location>
        <begin position="183"/>
        <end position="194"/>
    </location>
</feature>
<organism evidence="8 9">
    <name type="scientific">Pleurodeles waltl</name>
    <name type="common">Iberian ribbed newt</name>
    <dbReference type="NCBI Taxonomy" id="8319"/>
    <lineage>
        <taxon>Eukaryota</taxon>
        <taxon>Metazoa</taxon>
        <taxon>Chordata</taxon>
        <taxon>Craniata</taxon>
        <taxon>Vertebrata</taxon>
        <taxon>Euteleostomi</taxon>
        <taxon>Amphibia</taxon>
        <taxon>Batrachia</taxon>
        <taxon>Caudata</taxon>
        <taxon>Salamandroidea</taxon>
        <taxon>Salamandridae</taxon>
        <taxon>Pleurodelinae</taxon>
        <taxon>Pleurodeles</taxon>
    </lineage>
</organism>
<feature type="compositionally biased region" description="Basic and acidic residues" evidence="7">
    <location>
        <begin position="198"/>
        <end position="211"/>
    </location>
</feature>
<evidence type="ECO:0000256" key="4">
    <source>
        <dbReference type="ARBA" id="ARBA00022729"/>
    </source>
</evidence>
<keyword evidence="3" id="KW-0964">Secreted</keyword>
<accession>A0AAV7QQK5</accession>
<feature type="compositionally biased region" description="Basic and acidic residues" evidence="7">
    <location>
        <begin position="229"/>
        <end position="247"/>
    </location>
</feature>
<proteinExistence type="inferred from homology"/>
<sequence>MCLLGLRGAEPQGKCSPTPRFAGLRELTPPTLAQIPHARMHLDLQTHPQNGSNEMRRSHILPLILLLSCLGTLLSAAAKNEKQAGKKGGGPSFAKSGQFSTKDNHACAWKISGDQPVSFVVSCTQQQNQSYECAYEGDPQRCPAYSIKAKQYWKHILGKMRKAKNACEDKTLKSRICKKGTATDSQLRLVQKSPSAVEEGKAKGKGRRGELEMAQEPGLRAFSASLDTAPEKKGKAGKQKAAEKSDGSSDMPGSPPTDVMQATPKDEIVELNEDLAKEYCAENLHSLCSFFVNFWNG</sequence>
<keyword evidence="5" id="KW-1015">Disulfide bond</keyword>
<dbReference type="PANTHER" id="PTHR15258">
    <property type="entry name" value="FGF BINDING PROTEIN-RELATED"/>
    <property type="match status" value="1"/>
</dbReference>
<evidence type="ECO:0000256" key="7">
    <source>
        <dbReference type="SAM" id="MobiDB-lite"/>
    </source>
</evidence>
<gene>
    <name evidence="8" type="ORF">NDU88_008005</name>
</gene>
<evidence type="ECO:0008006" key="10">
    <source>
        <dbReference type="Google" id="ProtNLM"/>
    </source>
</evidence>
<dbReference type="EMBL" id="JANPWB010000010">
    <property type="protein sequence ID" value="KAJ1141677.1"/>
    <property type="molecule type" value="Genomic_DNA"/>
</dbReference>
<feature type="region of interest" description="Disordered" evidence="7">
    <location>
        <begin position="183"/>
        <end position="262"/>
    </location>
</feature>
<evidence type="ECO:0000256" key="6">
    <source>
        <dbReference type="ARBA" id="ARBA00023183"/>
    </source>
</evidence>
<evidence type="ECO:0000256" key="1">
    <source>
        <dbReference type="ARBA" id="ARBA00004613"/>
    </source>
</evidence>
<dbReference type="GO" id="GO:0019838">
    <property type="term" value="F:growth factor binding"/>
    <property type="evidence" value="ECO:0007669"/>
    <property type="project" value="UniProtKB-KW"/>
</dbReference>
<dbReference type="GO" id="GO:0005576">
    <property type="term" value="C:extracellular region"/>
    <property type="evidence" value="ECO:0007669"/>
    <property type="project" value="UniProtKB-SubCell"/>
</dbReference>
<dbReference type="GO" id="GO:0007267">
    <property type="term" value="P:cell-cell signaling"/>
    <property type="evidence" value="ECO:0007669"/>
    <property type="project" value="TreeGrafter"/>
</dbReference>
<dbReference type="Pfam" id="PF06473">
    <property type="entry name" value="FGF-BP1"/>
    <property type="match status" value="1"/>
</dbReference>
<dbReference type="PANTHER" id="PTHR15258:SF3">
    <property type="entry name" value="FIBROBLAST GROWTH FACTOR-BINDING PROTEIN 3"/>
    <property type="match status" value="1"/>
</dbReference>
<reference evidence="8" key="1">
    <citation type="journal article" date="2022" name="bioRxiv">
        <title>Sequencing and chromosome-scale assembly of the giantPleurodeles waltlgenome.</title>
        <authorList>
            <person name="Brown T."/>
            <person name="Elewa A."/>
            <person name="Iarovenko S."/>
            <person name="Subramanian E."/>
            <person name="Araus A.J."/>
            <person name="Petzold A."/>
            <person name="Susuki M."/>
            <person name="Suzuki K.-i.T."/>
            <person name="Hayashi T."/>
            <person name="Toyoda A."/>
            <person name="Oliveira C."/>
            <person name="Osipova E."/>
            <person name="Leigh N.D."/>
            <person name="Simon A."/>
            <person name="Yun M.H."/>
        </authorList>
    </citation>
    <scope>NUCLEOTIDE SEQUENCE</scope>
    <source>
        <strain evidence="8">20211129_DDA</strain>
        <tissue evidence="8">Liver</tissue>
    </source>
</reference>
<keyword evidence="9" id="KW-1185">Reference proteome</keyword>
<name>A0AAV7QQK5_PLEWA</name>
<dbReference type="InterPro" id="IPR010510">
    <property type="entry name" value="FGF1-bd"/>
</dbReference>
<dbReference type="AlphaFoldDB" id="A0AAV7QQK5"/>
<comment type="similarity">
    <text evidence="2">Belongs to the fibroblast growth factor-binding protein family.</text>
</comment>
<comment type="caution">
    <text evidence="8">The sequence shown here is derived from an EMBL/GenBank/DDBJ whole genome shotgun (WGS) entry which is preliminary data.</text>
</comment>
<keyword evidence="6" id="KW-0340">Growth factor binding</keyword>